<feature type="region of interest" description="Disordered" evidence="1">
    <location>
        <begin position="1155"/>
        <end position="1198"/>
    </location>
</feature>
<proteinExistence type="predicted"/>
<protein>
    <submittedName>
        <fullName evidence="2">Uncharacterized protein</fullName>
    </submittedName>
</protein>
<gene>
    <name evidence="2" type="ORF">KFL_002410150</name>
</gene>
<feature type="region of interest" description="Disordered" evidence="1">
    <location>
        <begin position="1481"/>
        <end position="1510"/>
    </location>
</feature>
<sequence length="1619" mass="176248">MTRRRTGRKKQKVEKRGADTMMGEERGCWDLSARSAEQKLGQAMLHDVAPPRSAACELLLQACEEGPGRSGVPTRNRLSRAGVRGLYEQMVVQKQRAASLKDRVVLVGRSGTGKTRLINDICEASEPDASEYCARVQEKIAQIGEWDELTLVDAEPHEIPRADTVAAARAGDRVEVYFPESDEWCEGEVVRVERAKHVVKFPGEAEPATLSLRDHDVPEASGAGVWARKIWNLRFESRRPEPEPEVQGSFYLLPEGDVSDTTQVKCEITAGPRARARIYYEPIAAVAEPILRLKDLWRTTKSNDSPPRGARARPSKRSLVDMLDLGASDGDENTAEDGVNTDECGAKTAVEGGVNAGEDAEIVRERWLQTALALLGKPVNTPVSDLVEADFELPARCRARLSAAPRAAQRGRQAIRIGNPVPQVEIFAPCRSTSPGGTDGDTLYTEHIFRIRHFVASRTWGCYLPGGRARNEPHWRLVHKVVIQLAVTAALLHDFVDLPGVSNDAGPFGADALEAAIRRLAKTLLICTGEEGDQETAIQQKPVAAICAGDLWWKEENARVHSTALVTGHAHNTQAERNILQDAERDWVSARRLAVAAALENLLIARENLPRGLAEEKAREIAARVTFLVIYPGLLYHPKCIRMFGQQIQYLPISEDDSRMPQLQDFLREGGRGDRSREVRALVARAQELLGRFEEMGAGIFALARAVVQPNKLRTFKDALARASATKKLKLPRMPGAVLAGAKERLRESLDESVEGCTDLRCGQEIARLVPHNSDQPGRVPPSRFEGDLQQALDSGPVPPLLNHMEFEDVHLQDVMIAPFQLHQTENLYRVLGIAAAGGAAADGLIRCNVDAIVARHVGGLRATRVFEVIRRAAEQETAAETARLCIRLQRGKQKRWGQTASGQKSKMAVIESAGRPLAAIGTEMIVEGIASRLRQALSHVTADLRSLLPRLNLRELHTLMKRAHLAALASLLARAQSLQTRLGEVLLIEEGLDDVGTEHDDVAEWRDWGAGETRDLLAALERAGFGGSDENRAKVLWGVLSSEARGAAAECSANEAMEYVRQLERYFGSADEGGLKFAQGCFAEAARGELSGSGDSPGRERVQMGLPEEYARADSDLLRLLKAINQLHHRLSSSPNLRAHKASDREEIAKILNRSVMKAEQTPAQRDGPDSSIRQPNARASGGQPGKKGNTAAESKRGGGFRVLGAAAAANAGKGKGLVGDAARETLAKRSPSGFGSAAAPAKHARLEGIRLGANLNETAAGESPRSEGAMAALKRARAAGLGEDEGGRNGTESKGTETKRSRAVSVEGPQLVEIKDRFAKRNTGSEEEERGASPGQNVAVEGPEENDCKVKTGVESAGKGTPESNERARARWFAKQFWDEKKLHFVIRTGVVLEGPFLGKRATRQSVYRVRYDDGREETTGLQKAQLFDENPFEQEAEGPRKAHRKGGNGKKATAAAPADGDGDAVMEQGHSAGVEAFEKASEKDGKASGNGNETGERKGNGNGNGSLARPWRAIEVGWFLERLGAQYGASAQGFQKAWRDYEVSALPDGVRIEYRPRASGDRTDRYYIYEWRGDPSEPAQTFRTTASSSFSSSSTRRRAARRSARCARVVGGKARQ</sequence>
<feature type="compositionally biased region" description="Low complexity" evidence="1">
    <location>
        <begin position="1453"/>
        <end position="1462"/>
    </location>
</feature>
<name>A0A1Y1I3P8_KLENI</name>
<feature type="region of interest" description="Disordered" evidence="1">
    <location>
        <begin position="1579"/>
        <end position="1619"/>
    </location>
</feature>
<accession>A0A1Y1I3P8</accession>
<feature type="region of interest" description="Disordered" evidence="1">
    <location>
        <begin position="1"/>
        <end position="21"/>
    </location>
</feature>
<evidence type="ECO:0000256" key="1">
    <source>
        <dbReference type="SAM" id="MobiDB-lite"/>
    </source>
</evidence>
<feature type="compositionally biased region" description="Basic residues" evidence="1">
    <location>
        <begin position="1598"/>
        <end position="1608"/>
    </location>
</feature>
<dbReference type="Proteomes" id="UP000054558">
    <property type="component" value="Unassembled WGS sequence"/>
</dbReference>
<feature type="non-terminal residue" evidence="2">
    <location>
        <position position="1619"/>
    </location>
</feature>
<feature type="compositionally biased region" description="Basic residues" evidence="1">
    <location>
        <begin position="1"/>
        <end position="13"/>
    </location>
</feature>
<feature type="region of interest" description="Disordered" evidence="1">
    <location>
        <begin position="298"/>
        <end position="319"/>
    </location>
</feature>
<reference evidence="2 3" key="1">
    <citation type="journal article" date="2014" name="Nat. Commun.">
        <title>Klebsormidium flaccidum genome reveals primary factors for plant terrestrial adaptation.</title>
        <authorList>
            <person name="Hori K."/>
            <person name="Maruyama F."/>
            <person name="Fujisawa T."/>
            <person name="Togashi T."/>
            <person name="Yamamoto N."/>
            <person name="Seo M."/>
            <person name="Sato S."/>
            <person name="Yamada T."/>
            <person name="Mori H."/>
            <person name="Tajima N."/>
            <person name="Moriyama T."/>
            <person name="Ikeuchi M."/>
            <person name="Watanabe M."/>
            <person name="Wada H."/>
            <person name="Kobayashi K."/>
            <person name="Saito M."/>
            <person name="Masuda T."/>
            <person name="Sasaki-Sekimoto Y."/>
            <person name="Mashiguchi K."/>
            <person name="Awai K."/>
            <person name="Shimojima M."/>
            <person name="Masuda S."/>
            <person name="Iwai M."/>
            <person name="Nobusawa T."/>
            <person name="Narise T."/>
            <person name="Kondo S."/>
            <person name="Saito H."/>
            <person name="Sato R."/>
            <person name="Murakawa M."/>
            <person name="Ihara Y."/>
            <person name="Oshima-Yamada Y."/>
            <person name="Ohtaka K."/>
            <person name="Satoh M."/>
            <person name="Sonobe K."/>
            <person name="Ishii M."/>
            <person name="Ohtani R."/>
            <person name="Kanamori-Sato M."/>
            <person name="Honoki R."/>
            <person name="Miyazaki D."/>
            <person name="Mochizuki H."/>
            <person name="Umetsu J."/>
            <person name="Higashi K."/>
            <person name="Shibata D."/>
            <person name="Kamiya Y."/>
            <person name="Sato N."/>
            <person name="Nakamura Y."/>
            <person name="Tabata S."/>
            <person name="Ida S."/>
            <person name="Kurokawa K."/>
            <person name="Ohta H."/>
        </authorList>
    </citation>
    <scope>NUCLEOTIDE SEQUENCE [LARGE SCALE GENOMIC DNA]</scope>
    <source>
        <strain evidence="2 3">NIES-2285</strain>
    </source>
</reference>
<evidence type="ECO:0000313" key="2">
    <source>
        <dbReference type="EMBL" id="GAQ85565.1"/>
    </source>
</evidence>
<feature type="region of interest" description="Disordered" evidence="1">
    <location>
        <begin position="1420"/>
        <end position="1469"/>
    </location>
</feature>
<feature type="compositionally biased region" description="Low complexity" evidence="1">
    <location>
        <begin position="1584"/>
        <end position="1597"/>
    </location>
</feature>
<keyword evidence="3" id="KW-1185">Reference proteome</keyword>
<dbReference type="EMBL" id="DF237190">
    <property type="protein sequence ID" value="GAQ85565.1"/>
    <property type="molecule type" value="Genomic_DNA"/>
</dbReference>
<organism evidence="2 3">
    <name type="scientific">Klebsormidium nitens</name>
    <name type="common">Green alga</name>
    <name type="synonym">Ulothrix nitens</name>
    <dbReference type="NCBI Taxonomy" id="105231"/>
    <lineage>
        <taxon>Eukaryota</taxon>
        <taxon>Viridiplantae</taxon>
        <taxon>Streptophyta</taxon>
        <taxon>Klebsormidiophyceae</taxon>
        <taxon>Klebsormidiales</taxon>
        <taxon>Klebsormidiaceae</taxon>
        <taxon>Klebsormidium</taxon>
    </lineage>
</organism>
<feature type="region of interest" description="Disordered" evidence="1">
    <location>
        <begin position="1279"/>
        <end position="1369"/>
    </location>
</feature>
<evidence type="ECO:0000313" key="3">
    <source>
        <dbReference type="Proteomes" id="UP000054558"/>
    </source>
</evidence>